<feature type="transmembrane region" description="Helical" evidence="9">
    <location>
        <begin position="25"/>
        <end position="41"/>
    </location>
</feature>
<evidence type="ECO:0000313" key="13">
    <source>
        <dbReference type="Proteomes" id="UP000557688"/>
    </source>
</evidence>
<dbReference type="Proteomes" id="UP000565205">
    <property type="component" value="Unassembled WGS sequence"/>
</dbReference>
<keyword evidence="2 9" id="KW-0813">Transport</keyword>
<comment type="caution">
    <text evidence="9">Lacks conserved residue(s) required for the propagation of feature annotation.</text>
</comment>
<name>A0A850NJM2_9PROT</name>
<evidence type="ECO:0000256" key="2">
    <source>
        <dbReference type="ARBA" id="ARBA00022448"/>
    </source>
</evidence>
<dbReference type="EMBL" id="JACHXV010000012">
    <property type="protein sequence ID" value="MBB3174840.1"/>
    <property type="molecule type" value="Genomic_DNA"/>
</dbReference>
<dbReference type="AlphaFoldDB" id="A0A850NJM2"/>
<comment type="function">
    <text evidence="9">Ca(+)/H(+) antiporter that extrudes calcium in exchange for external protons.</text>
</comment>
<comment type="similarity">
    <text evidence="9">Belongs to the Ca(2+):cation antiporter (CaCA) (TC 2.A.19) family.</text>
</comment>
<dbReference type="GO" id="GO:0006874">
    <property type="term" value="P:intracellular calcium ion homeostasis"/>
    <property type="evidence" value="ECO:0007669"/>
    <property type="project" value="TreeGrafter"/>
</dbReference>
<dbReference type="PANTHER" id="PTHR31503">
    <property type="entry name" value="VACUOLAR CALCIUM ION TRANSPORTER"/>
    <property type="match status" value="1"/>
</dbReference>
<reference evidence="11 13" key="2">
    <citation type="submission" date="2020-08" db="EMBL/GenBank/DDBJ databases">
        <title>Genomic Encyclopedia of Type Strains, Phase III (KMG-III): the genomes of soil and plant-associated and newly described type strains.</title>
        <authorList>
            <person name="Whitman W."/>
        </authorList>
    </citation>
    <scope>NUCLEOTIDE SEQUENCE [LARGE SCALE GENOMIC DNA]</scope>
    <source>
        <strain evidence="11 13">CECT 8088</strain>
    </source>
</reference>
<dbReference type="GO" id="GO:0016020">
    <property type="term" value="C:membrane"/>
    <property type="evidence" value="ECO:0007669"/>
    <property type="project" value="InterPro"/>
</dbReference>
<dbReference type="GO" id="GO:0012505">
    <property type="term" value="C:endomembrane system"/>
    <property type="evidence" value="ECO:0007669"/>
    <property type="project" value="UniProtKB-SubCell"/>
</dbReference>
<organism evidence="12 14">
    <name type="scientific">Endobacter medicaginis</name>
    <dbReference type="NCBI Taxonomy" id="1181271"/>
    <lineage>
        <taxon>Bacteria</taxon>
        <taxon>Pseudomonadati</taxon>
        <taxon>Pseudomonadota</taxon>
        <taxon>Alphaproteobacteria</taxon>
        <taxon>Acetobacterales</taxon>
        <taxon>Acetobacteraceae</taxon>
        <taxon>Endobacter</taxon>
    </lineage>
</organism>
<dbReference type="InterPro" id="IPR004713">
    <property type="entry name" value="CaH_exchang"/>
</dbReference>
<evidence type="ECO:0000256" key="7">
    <source>
        <dbReference type="ARBA" id="ARBA00023065"/>
    </source>
</evidence>
<evidence type="ECO:0000256" key="8">
    <source>
        <dbReference type="ARBA" id="ARBA00023136"/>
    </source>
</evidence>
<evidence type="ECO:0000313" key="11">
    <source>
        <dbReference type="EMBL" id="MBB3174840.1"/>
    </source>
</evidence>
<evidence type="ECO:0000256" key="9">
    <source>
        <dbReference type="RuleBase" id="RU365028"/>
    </source>
</evidence>
<evidence type="ECO:0000256" key="1">
    <source>
        <dbReference type="ARBA" id="ARBA00004127"/>
    </source>
</evidence>
<comment type="subcellular location">
    <subcellularLocation>
        <location evidence="1">Endomembrane system</location>
        <topology evidence="1">Multi-pass membrane protein</topology>
    </subcellularLocation>
</comment>
<evidence type="ECO:0000256" key="5">
    <source>
        <dbReference type="ARBA" id="ARBA00022837"/>
    </source>
</evidence>
<feature type="transmembrane region" description="Helical" evidence="9">
    <location>
        <begin position="246"/>
        <end position="269"/>
    </location>
</feature>
<feature type="transmembrane region" description="Helical" evidence="9">
    <location>
        <begin position="53"/>
        <end position="77"/>
    </location>
</feature>
<dbReference type="EMBL" id="JABXXQ010000013">
    <property type="protein sequence ID" value="NVN29114.1"/>
    <property type="molecule type" value="Genomic_DNA"/>
</dbReference>
<keyword evidence="6 9" id="KW-1133">Transmembrane helix</keyword>
<feature type="domain" description="Sodium/calcium exchanger membrane region" evidence="10">
    <location>
        <begin position="213"/>
        <end position="356"/>
    </location>
</feature>
<feature type="transmembrane region" description="Helical" evidence="9">
    <location>
        <begin position="342"/>
        <end position="359"/>
    </location>
</feature>
<keyword evidence="3 9" id="KW-0109">Calcium transport</keyword>
<keyword evidence="7 9" id="KW-0406">Ion transport</keyword>
<proteinExistence type="inferred from homology"/>
<accession>A0A850NJM2</accession>
<sequence length="360" mass="37590">MLRLLLLLIVPVSLALAWFQAPPVWVFAAGAVATAVLADRVREATEHLAERVGGALGSLLNVSFGSIAELLLALFVLTGGQAAVVQAQVTGSIIGTGLLGLGMAMLAGGIGREKQLFNRDAIGLLSTMLTVVLIALLLPAVFDATQRAAVARPIVAIADEHLSLGVAVVLIALYLINLVYTLVTHRRVFTAAKDGEETGEGGTTQGWSVARSLTVLVVVTAVVALEAELVSRSLEQTAELLHLSSMFLGVVVLALVGTAADLFAAIVFARDDRMTMVFNICIGSAIQMAMVVAPILVLVSWLIGTPMNLVFGNPLDLLAIGGTAFVVRAVTADGETTWYEGVLLIGLYALLAMAFFFAAG</sequence>
<feature type="transmembrane region" description="Helical" evidence="9">
    <location>
        <begin position="162"/>
        <end position="183"/>
    </location>
</feature>
<keyword evidence="4 9" id="KW-0812">Transmembrane</keyword>
<keyword evidence="9" id="KW-0050">Antiport</keyword>
<evidence type="ECO:0000313" key="14">
    <source>
        <dbReference type="Proteomes" id="UP000565205"/>
    </source>
</evidence>
<protein>
    <recommendedName>
        <fullName evidence="9">Ca(2+)/H(+) antiporter</fullName>
    </recommendedName>
</protein>
<feature type="transmembrane region" description="Helical" evidence="9">
    <location>
        <begin position="213"/>
        <end position="234"/>
    </location>
</feature>
<evidence type="ECO:0000259" key="10">
    <source>
        <dbReference type="Pfam" id="PF01699"/>
    </source>
</evidence>
<dbReference type="InterPro" id="IPR004837">
    <property type="entry name" value="NaCa_Exmemb"/>
</dbReference>
<dbReference type="PANTHER" id="PTHR31503:SF22">
    <property type="entry name" value="VACUOLAR CALCIUM ION TRANSPORTER"/>
    <property type="match status" value="1"/>
</dbReference>
<reference evidence="12 14" key="1">
    <citation type="submission" date="2020-06" db="EMBL/GenBank/DDBJ databases">
        <title>Description of novel acetic acid bacteria.</title>
        <authorList>
            <person name="Sombolestani A."/>
        </authorList>
    </citation>
    <scope>NUCLEOTIDE SEQUENCE [LARGE SCALE GENOMIC DNA]</scope>
    <source>
        <strain evidence="12 14">LMG 26838</strain>
    </source>
</reference>
<dbReference type="RefSeq" id="WP_176621845.1">
    <property type="nucleotide sequence ID" value="NZ_JABXXQ010000013.1"/>
</dbReference>
<feature type="transmembrane region" description="Helical" evidence="9">
    <location>
        <begin position="276"/>
        <end position="303"/>
    </location>
</feature>
<keyword evidence="8 9" id="KW-0472">Membrane</keyword>
<keyword evidence="5 9" id="KW-0106">Calcium</keyword>
<feature type="transmembrane region" description="Helical" evidence="9">
    <location>
        <begin position="122"/>
        <end position="142"/>
    </location>
</feature>
<feature type="domain" description="Sodium/calcium exchanger membrane region" evidence="10">
    <location>
        <begin position="24"/>
        <end position="182"/>
    </location>
</feature>
<feature type="transmembrane region" description="Helical" evidence="9">
    <location>
        <begin position="309"/>
        <end position="330"/>
    </location>
</feature>
<feature type="transmembrane region" description="Helical" evidence="9">
    <location>
        <begin position="89"/>
        <end position="110"/>
    </location>
</feature>
<dbReference type="InterPro" id="IPR044880">
    <property type="entry name" value="NCX_ion-bd_dom_sf"/>
</dbReference>
<gene>
    <name evidence="12" type="primary">cax</name>
    <name evidence="11" type="ORF">FHR90_002687</name>
    <name evidence="12" type="ORF">HUK83_01980</name>
</gene>
<keyword evidence="13" id="KW-1185">Reference proteome</keyword>
<evidence type="ECO:0000256" key="3">
    <source>
        <dbReference type="ARBA" id="ARBA00022568"/>
    </source>
</evidence>
<dbReference type="InterPro" id="IPR004798">
    <property type="entry name" value="CAX-like"/>
</dbReference>
<evidence type="ECO:0000313" key="12">
    <source>
        <dbReference type="EMBL" id="NVN29114.1"/>
    </source>
</evidence>
<dbReference type="Pfam" id="PF01699">
    <property type="entry name" value="Na_Ca_ex"/>
    <property type="match status" value="2"/>
</dbReference>
<dbReference type="Proteomes" id="UP000557688">
    <property type="component" value="Unassembled WGS sequence"/>
</dbReference>
<evidence type="ECO:0000256" key="6">
    <source>
        <dbReference type="ARBA" id="ARBA00022989"/>
    </source>
</evidence>
<comment type="caution">
    <text evidence="12">The sequence shown here is derived from an EMBL/GenBank/DDBJ whole genome shotgun (WGS) entry which is preliminary data.</text>
</comment>
<dbReference type="NCBIfam" id="TIGR00378">
    <property type="entry name" value="cax"/>
    <property type="match status" value="1"/>
</dbReference>
<dbReference type="Gene3D" id="1.20.1420.30">
    <property type="entry name" value="NCX, central ion-binding region"/>
    <property type="match status" value="1"/>
</dbReference>
<evidence type="ECO:0000256" key="4">
    <source>
        <dbReference type="ARBA" id="ARBA00022692"/>
    </source>
</evidence>
<dbReference type="GO" id="GO:0015369">
    <property type="term" value="F:calcium:proton antiporter activity"/>
    <property type="evidence" value="ECO:0007669"/>
    <property type="project" value="UniProtKB-UniRule"/>
</dbReference>